<name>A0A174GHZ0_9BACE</name>
<accession>A0A174GHZ0</accession>
<sequence>MKKYEILAVITIAAIVFYTVCYYVLYWYIDKYIYEN</sequence>
<protein>
    <submittedName>
        <fullName evidence="2">Uncharacterized protein</fullName>
    </submittedName>
</protein>
<dbReference type="AlphaFoldDB" id="A0A174GHZ0"/>
<evidence type="ECO:0000256" key="1">
    <source>
        <dbReference type="SAM" id="Phobius"/>
    </source>
</evidence>
<keyword evidence="1" id="KW-0472">Membrane</keyword>
<evidence type="ECO:0000313" key="3">
    <source>
        <dbReference type="Proteomes" id="UP000095606"/>
    </source>
</evidence>
<dbReference type="EMBL" id="CZAE01000002">
    <property type="protein sequence ID" value="CUO61037.1"/>
    <property type="molecule type" value="Genomic_DNA"/>
</dbReference>
<gene>
    <name evidence="2" type="ORF">ERS852461_00689</name>
</gene>
<feature type="transmembrane region" description="Helical" evidence="1">
    <location>
        <begin position="7"/>
        <end position="29"/>
    </location>
</feature>
<reference evidence="2 3" key="1">
    <citation type="submission" date="2015-09" db="EMBL/GenBank/DDBJ databases">
        <authorList>
            <consortium name="Pathogen Informatics"/>
        </authorList>
    </citation>
    <scope>NUCLEOTIDE SEQUENCE [LARGE SCALE GENOMIC DNA]</scope>
    <source>
        <strain evidence="2 3">2789STDY5834846</strain>
    </source>
</reference>
<organism evidence="2 3">
    <name type="scientific">Bacteroides faecis</name>
    <dbReference type="NCBI Taxonomy" id="674529"/>
    <lineage>
        <taxon>Bacteria</taxon>
        <taxon>Pseudomonadati</taxon>
        <taxon>Bacteroidota</taxon>
        <taxon>Bacteroidia</taxon>
        <taxon>Bacteroidales</taxon>
        <taxon>Bacteroidaceae</taxon>
        <taxon>Bacteroides</taxon>
    </lineage>
</organism>
<keyword evidence="1" id="KW-1133">Transmembrane helix</keyword>
<dbReference type="Proteomes" id="UP000095606">
    <property type="component" value="Unassembled WGS sequence"/>
</dbReference>
<proteinExistence type="predicted"/>
<keyword evidence="1" id="KW-0812">Transmembrane</keyword>
<evidence type="ECO:0000313" key="2">
    <source>
        <dbReference type="EMBL" id="CUO61037.1"/>
    </source>
</evidence>